<dbReference type="STRING" id="301967.A6E15_00675"/>
<dbReference type="AlphaFoldDB" id="A0A1S8ASS1"/>
<evidence type="ECO:0000313" key="11">
    <source>
        <dbReference type="Proteomes" id="UP000189370"/>
    </source>
</evidence>
<dbReference type="RefSeq" id="WP_076142935.1">
    <property type="nucleotide sequence ID" value="NZ_LWLN01000001.1"/>
</dbReference>
<comment type="similarity">
    <text evidence="2">Belongs to the binding-protein-dependent transport system permease family. CysTW subfamily.</text>
</comment>
<evidence type="ECO:0000256" key="3">
    <source>
        <dbReference type="ARBA" id="ARBA00022448"/>
    </source>
</evidence>
<keyword evidence="11" id="KW-1185">Reference proteome</keyword>
<evidence type="ECO:0000256" key="7">
    <source>
        <dbReference type="ARBA" id="ARBA00023136"/>
    </source>
</evidence>
<evidence type="ECO:0000256" key="2">
    <source>
        <dbReference type="ARBA" id="ARBA00007069"/>
    </source>
</evidence>
<feature type="transmembrane region" description="Helical" evidence="8">
    <location>
        <begin position="94"/>
        <end position="115"/>
    </location>
</feature>
<comment type="caution">
    <text evidence="10">The sequence shown here is derived from an EMBL/GenBank/DDBJ whole genome shotgun (WGS) entry which is preliminary data.</text>
</comment>
<feature type="transmembrane region" description="Helical" evidence="8">
    <location>
        <begin position="127"/>
        <end position="150"/>
    </location>
</feature>
<name>A0A1S8ASS1_9EURY</name>
<comment type="subcellular location">
    <subcellularLocation>
        <location evidence="1 8">Cell membrane</location>
        <topology evidence="1 8">Multi-pass membrane protein</topology>
    </subcellularLocation>
</comment>
<dbReference type="GO" id="GO:0005886">
    <property type="term" value="C:plasma membrane"/>
    <property type="evidence" value="ECO:0007669"/>
    <property type="project" value="UniProtKB-SubCell"/>
</dbReference>
<feature type="transmembrane region" description="Helical" evidence="8">
    <location>
        <begin position="277"/>
        <end position="300"/>
    </location>
</feature>
<keyword evidence="6 8" id="KW-1133">Transmembrane helix</keyword>
<dbReference type="InterPro" id="IPR000515">
    <property type="entry name" value="MetI-like"/>
</dbReference>
<evidence type="ECO:0000259" key="9">
    <source>
        <dbReference type="PROSITE" id="PS50928"/>
    </source>
</evidence>
<gene>
    <name evidence="10" type="ORF">A6E15_00675</name>
</gene>
<feature type="transmembrane region" description="Helical" evidence="8">
    <location>
        <begin position="170"/>
        <end position="188"/>
    </location>
</feature>
<keyword evidence="3 8" id="KW-0813">Transport</keyword>
<reference evidence="11" key="1">
    <citation type="submission" date="2016-04" db="EMBL/GenBank/DDBJ databases">
        <authorList>
            <person name="Chen S.-C."/>
            <person name="Lai M.-C."/>
        </authorList>
    </citation>
    <scope>NUCLEOTIDE SEQUENCE [LARGE SCALE GENOMIC DNA]</scope>
    <source>
        <strain evidence="11">AB14</strain>
    </source>
</reference>
<evidence type="ECO:0000256" key="1">
    <source>
        <dbReference type="ARBA" id="ARBA00004651"/>
    </source>
</evidence>
<dbReference type="Gene3D" id="1.10.3720.10">
    <property type="entry name" value="MetI-like"/>
    <property type="match status" value="1"/>
</dbReference>
<evidence type="ECO:0000313" key="10">
    <source>
        <dbReference type="EMBL" id="OLZ39587.1"/>
    </source>
</evidence>
<dbReference type="InterPro" id="IPR035906">
    <property type="entry name" value="MetI-like_sf"/>
</dbReference>
<dbReference type="PANTHER" id="PTHR42929:SF1">
    <property type="entry name" value="INNER MEMBRANE ABC TRANSPORTER PERMEASE PROTEIN YDCU-RELATED"/>
    <property type="match status" value="1"/>
</dbReference>
<evidence type="ECO:0000256" key="6">
    <source>
        <dbReference type="ARBA" id="ARBA00022989"/>
    </source>
</evidence>
<dbReference type="EMBL" id="LWLN01000001">
    <property type="protein sequence ID" value="OLZ39587.1"/>
    <property type="molecule type" value="Genomic_DNA"/>
</dbReference>
<keyword evidence="5 8" id="KW-0812">Transmembrane</keyword>
<evidence type="ECO:0000256" key="4">
    <source>
        <dbReference type="ARBA" id="ARBA00022475"/>
    </source>
</evidence>
<dbReference type="PROSITE" id="PS50928">
    <property type="entry name" value="ABC_TM1"/>
    <property type="match status" value="1"/>
</dbReference>
<feature type="transmembrane region" description="Helical" evidence="8">
    <location>
        <begin position="35"/>
        <end position="62"/>
    </location>
</feature>
<dbReference type="PANTHER" id="PTHR42929">
    <property type="entry name" value="INNER MEMBRANE ABC TRANSPORTER PERMEASE PROTEIN YDCU-RELATED-RELATED"/>
    <property type="match status" value="1"/>
</dbReference>
<dbReference type="OrthoDB" id="45815at2157"/>
<feature type="domain" description="ABC transmembrane type-1" evidence="9">
    <location>
        <begin position="90"/>
        <end position="296"/>
    </location>
</feature>
<sequence length="307" mass="33029">MSVRKSATASVRRVATLASTTARPTTERERERRRIAILCLPFFALAIVAGFVPLAMLVRISLAEDTIWMEGWSLEAWETLATTPAYRRVAWNTLWFVGLATGVSVALGVAVAHVLEKYALSLERLVVAAVSFPIALPGIIVAYLIVVLLGRQGLVTNAVAVATGGAPIDLASATAITGLFLGYVYSLLPRATMVLRGTYAEINAQAEEAARTLGASRWQTFYHVTLPEIRPGIVAAVILTFRSGLAIFGTVLILQSHRVVTLQIHEETSVGSYSPDIAAAIGLVYVAFIVAFTFVGLRFVENDAVEI</sequence>
<feature type="transmembrane region" description="Helical" evidence="8">
    <location>
        <begin position="233"/>
        <end position="257"/>
    </location>
</feature>
<keyword evidence="4" id="KW-1003">Cell membrane</keyword>
<dbReference type="GO" id="GO:0055085">
    <property type="term" value="P:transmembrane transport"/>
    <property type="evidence" value="ECO:0007669"/>
    <property type="project" value="InterPro"/>
</dbReference>
<organism evidence="10 11">
    <name type="scientific">Natrinema saccharevitans</name>
    <dbReference type="NCBI Taxonomy" id="301967"/>
    <lineage>
        <taxon>Archaea</taxon>
        <taxon>Methanobacteriati</taxon>
        <taxon>Methanobacteriota</taxon>
        <taxon>Stenosarchaea group</taxon>
        <taxon>Halobacteria</taxon>
        <taxon>Halobacteriales</taxon>
        <taxon>Natrialbaceae</taxon>
        <taxon>Natrinema</taxon>
    </lineage>
</organism>
<dbReference type="CDD" id="cd06261">
    <property type="entry name" value="TM_PBP2"/>
    <property type="match status" value="1"/>
</dbReference>
<proteinExistence type="inferred from homology"/>
<evidence type="ECO:0000256" key="8">
    <source>
        <dbReference type="RuleBase" id="RU363032"/>
    </source>
</evidence>
<dbReference type="SUPFAM" id="SSF161098">
    <property type="entry name" value="MetI-like"/>
    <property type="match status" value="1"/>
</dbReference>
<accession>A0A1S8ASS1</accession>
<keyword evidence="7 8" id="KW-0472">Membrane</keyword>
<dbReference type="Proteomes" id="UP000189370">
    <property type="component" value="Unassembled WGS sequence"/>
</dbReference>
<protein>
    <submittedName>
        <fullName evidence="10">Sulfate ABC transporter permease</fullName>
    </submittedName>
</protein>
<evidence type="ECO:0000256" key="5">
    <source>
        <dbReference type="ARBA" id="ARBA00022692"/>
    </source>
</evidence>
<dbReference type="Pfam" id="PF00528">
    <property type="entry name" value="BPD_transp_1"/>
    <property type="match status" value="1"/>
</dbReference>